<dbReference type="PANTHER" id="PTHR30354">
    <property type="entry name" value="GNT FAMILY GLUCONATE TRANSPORTER"/>
    <property type="match status" value="1"/>
</dbReference>
<organism evidence="9 10">
    <name type="scientific">Paracidovorax cattleyae</name>
    <dbReference type="NCBI Taxonomy" id="80868"/>
    <lineage>
        <taxon>Bacteria</taxon>
        <taxon>Pseudomonadati</taxon>
        <taxon>Pseudomonadota</taxon>
        <taxon>Betaproteobacteria</taxon>
        <taxon>Burkholderiales</taxon>
        <taxon>Comamonadaceae</taxon>
        <taxon>Paracidovorax</taxon>
    </lineage>
</organism>
<evidence type="ECO:0000256" key="4">
    <source>
        <dbReference type="ARBA" id="ARBA00022692"/>
    </source>
</evidence>
<feature type="transmembrane region" description="Helical" evidence="8">
    <location>
        <begin position="31"/>
        <end position="50"/>
    </location>
</feature>
<feature type="transmembrane region" description="Helical" evidence="8">
    <location>
        <begin position="62"/>
        <end position="83"/>
    </location>
</feature>
<reference evidence="10" key="1">
    <citation type="submission" date="2016-10" db="EMBL/GenBank/DDBJ databases">
        <authorList>
            <person name="Varghese N."/>
            <person name="Submissions S."/>
        </authorList>
    </citation>
    <scope>NUCLEOTIDE SEQUENCE [LARGE SCALE GENOMIC DNA]</scope>
    <source>
        <strain evidence="10">DSM 17101</strain>
    </source>
</reference>
<evidence type="ECO:0000256" key="7">
    <source>
        <dbReference type="ARBA" id="ARBA00049663"/>
    </source>
</evidence>
<evidence type="ECO:0000256" key="2">
    <source>
        <dbReference type="ARBA" id="ARBA00022448"/>
    </source>
</evidence>
<proteinExistence type="inferred from homology"/>
<dbReference type="Proteomes" id="UP000199317">
    <property type="component" value="Unassembled WGS sequence"/>
</dbReference>
<feature type="transmembrane region" description="Helical" evidence="8">
    <location>
        <begin position="364"/>
        <end position="393"/>
    </location>
</feature>
<dbReference type="RefSeq" id="WP_092834855.1">
    <property type="nucleotide sequence ID" value="NZ_CP028290.1"/>
</dbReference>
<feature type="transmembrane region" description="Helical" evidence="8">
    <location>
        <begin position="7"/>
        <end position="25"/>
    </location>
</feature>
<dbReference type="GO" id="GO:0015128">
    <property type="term" value="F:gluconate transmembrane transporter activity"/>
    <property type="evidence" value="ECO:0007669"/>
    <property type="project" value="InterPro"/>
</dbReference>
<protein>
    <submittedName>
        <fullName evidence="9">Gluconate:H+ symporter, GntP family</fullName>
    </submittedName>
</protein>
<keyword evidence="10" id="KW-1185">Reference proteome</keyword>
<feature type="transmembrane region" description="Helical" evidence="8">
    <location>
        <begin position="148"/>
        <end position="168"/>
    </location>
</feature>
<evidence type="ECO:0000256" key="3">
    <source>
        <dbReference type="ARBA" id="ARBA00022475"/>
    </source>
</evidence>
<feature type="transmembrane region" description="Helical" evidence="8">
    <location>
        <begin position="252"/>
        <end position="271"/>
    </location>
</feature>
<evidence type="ECO:0000256" key="5">
    <source>
        <dbReference type="ARBA" id="ARBA00022989"/>
    </source>
</evidence>
<feature type="transmembrane region" description="Helical" evidence="8">
    <location>
        <begin position="283"/>
        <end position="305"/>
    </location>
</feature>
<keyword evidence="2" id="KW-0813">Transport</keyword>
<dbReference type="AlphaFoldDB" id="A0A1H0SQ85"/>
<dbReference type="PIRSF" id="PIRSF002746">
    <property type="entry name" value="Gluconate_transporter"/>
    <property type="match status" value="1"/>
</dbReference>
<feature type="transmembrane region" description="Helical" evidence="8">
    <location>
        <begin position="326"/>
        <end position="344"/>
    </location>
</feature>
<dbReference type="InterPro" id="IPR003474">
    <property type="entry name" value="Glcn_transporter"/>
</dbReference>
<evidence type="ECO:0000313" key="9">
    <source>
        <dbReference type="EMBL" id="SDP43900.1"/>
    </source>
</evidence>
<feature type="transmembrane region" description="Helical" evidence="8">
    <location>
        <begin position="405"/>
        <end position="426"/>
    </location>
</feature>
<evidence type="ECO:0000256" key="6">
    <source>
        <dbReference type="ARBA" id="ARBA00023136"/>
    </source>
</evidence>
<gene>
    <name evidence="9" type="ORF">SAMN04489708_11315</name>
</gene>
<dbReference type="PANTHER" id="PTHR30354:SF22">
    <property type="entry name" value="HIGH-AFFINITY GLUCONATE TRANSPORTER"/>
    <property type="match status" value="1"/>
</dbReference>
<sequence length="469" mass="47703">MNSQDIQLLVTALASVLGLVALIVSRARLHPLLALLIVSVAAGLFTGMPLDKLVAAISGGAGKTLGAVGLVVALGAMLGKILADSGVTDRLASAILERASTKMLPWAMAGVAFVIGIPMFFEVGLVVLLPLIFGVARKLEAERQGSGSAYVYVGVPVIAALAAMHGMVPPHPGPLTAIATLKTSVGATMIYGFIAAIPAIVLAGPVYGTFIARRLKVRPDDALVAQYAPDAAEAPDAGGPVAQPARQNPPGIGLGVLVALAPALLMLLHALGEVLLPKGSALLHFAAFVGHPIVAMLLGALFAVLALRPGRPEAVRKALGDSIKPIANVLLIIAGGGAFQQVLTDAHVGDAIVHLSHQWPVSPLLLGWLISMLLSVSTGSATVGIVGAAGLLAPLAASGTAVNQPLLALSIGCGSLFFNYANHAGFWLVKESFGMDMGEATKTISVVQSIVALVGLAMVMLMNLLPPLA</sequence>
<accession>A0A1H0SQ85</accession>
<dbReference type="EMBL" id="FNJL01000013">
    <property type="protein sequence ID" value="SDP43900.1"/>
    <property type="molecule type" value="Genomic_DNA"/>
</dbReference>
<keyword evidence="5 8" id="KW-1133">Transmembrane helix</keyword>
<feature type="transmembrane region" description="Helical" evidence="8">
    <location>
        <begin position="103"/>
        <end position="136"/>
    </location>
</feature>
<feature type="transmembrane region" description="Helical" evidence="8">
    <location>
        <begin position="446"/>
        <end position="465"/>
    </location>
</feature>
<feature type="transmembrane region" description="Helical" evidence="8">
    <location>
        <begin position="188"/>
        <end position="210"/>
    </location>
</feature>
<keyword evidence="3" id="KW-1003">Cell membrane</keyword>
<name>A0A1H0SQ85_9BURK</name>
<evidence type="ECO:0000256" key="1">
    <source>
        <dbReference type="ARBA" id="ARBA00004651"/>
    </source>
</evidence>
<dbReference type="GO" id="GO:0005886">
    <property type="term" value="C:plasma membrane"/>
    <property type="evidence" value="ECO:0007669"/>
    <property type="project" value="UniProtKB-SubCell"/>
</dbReference>
<comment type="similarity">
    <text evidence="7">Belongs to the GntP permease family.</text>
</comment>
<evidence type="ECO:0000313" key="10">
    <source>
        <dbReference type="Proteomes" id="UP000199317"/>
    </source>
</evidence>
<keyword evidence="6 8" id="KW-0472">Membrane</keyword>
<dbReference type="OrthoDB" id="9787129at2"/>
<dbReference type="Pfam" id="PF02447">
    <property type="entry name" value="GntP_permease"/>
    <property type="match status" value="1"/>
</dbReference>
<keyword evidence="4 8" id="KW-0812">Transmembrane</keyword>
<comment type="subcellular location">
    <subcellularLocation>
        <location evidence="1">Cell membrane</location>
        <topology evidence="1">Multi-pass membrane protein</topology>
    </subcellularLocation>
</comment>
<dbReference type="NCBIfam" id="TIGR00791">
    <property type="entry name" value="gntP"/>
    <property type="match status" value="1"/>
</dbReference>
<evidence type="ECO:0000256" key="8">
    <source>
        <dbReference type="SAM" id="Phobius"/>
    </source>
</evidence>